<dbReference type="CDD" id="cd18809">
    <property type="entry name" value="SF1_C_RecD"/>
    <property type="match status" value="1"/>
</dbReference>
<accession>A0AAP0RPX0</accession>
<dbReference type="InterPro" id="IPR010285">
    <property type="entry name" value="DNA_helicase_pif1-like_DEAD"/>
</dbReference>
<evidence type="ECO:0000313" key="4">
    <source>
        <dbReference type="EMBL" id="KAK9280130.1"/>
    </source>
</evidence>
<dbReference type="SUPFAM" id="SSF52540">
    <property type="entry name" value="P-loop containing nucleoside triphosphate hydrolases"/>
    <property type="match status" value="2"/>
</dbReference>
<dbReference type="Gene3D" id="3.40.50.300">
    <property type="entry name" value="P-loop containing nucleotide triphosphate hydrolases"/>
    <property type="match status" value="1"/>
</dbReference>
<dbReference type="GO" id="GO:0005524">
    <property type="term" value="F:ATP binding"/>
    <property type="evidence" value="ECO:0007669"/>
    <property type="project" value="UniProtKB-KW"/>
</dbReference>
<keyword evidence="1" id="KW-0233">DNA recombination</keyword>
<organism evidence="4 5">
    <name type="scientific">Liquidambar formosana</name>
    <name type="common">Formosan gum</name>
    <dbReference type="NCBI Taxonomy" id="63359"/>
    <lineage>
        <taxon>Eukaryota</taxon>
        <taxon>Viridiplantae</taxon>
        <taxon>Streptophyta</taxon>
        <taxon>Embryophyta</taxon>
        <taxon>Tracheophyta</taxon>
        <taxon>Spermatophyta</taxon>
        <taxon>Magnoliopsida</taxon>
        <taxon>eudicotyledons</taxon>
        <taxon>Gunneridae</taxon>
        <taxon>Pentapetalae</taxon>
        <taxon>Saxifragales</taxon>
        <taxon>Altingiaceae</taxon>
        <taxon>Liquidambar</taxon>
    </lineage>
</organism>
<reference evidence="4 5" key="1">
    <citation type="journal article" date="2024" name="Plant J.">
        <title>Genome sequences and population genomics reveal climatic adaptation and genomic divergence between two closely related sweetgum species.</title>
        <authorList>
            <person name="Xu W.Q."/>
            <person name="Ren C.Q."/>
            <person name="Zhang X.Y."/>
            <person name="Comes H.P."/>
            <person name="Liu X.H."/>
            <person name="Li Y.G."/>
            <person name="Kettle C.J."/>
            <person name="Jalonen R."/>
            <person name="Gaisberger H."/>
            <person name="Ma Y.Z."/>
            <person name="Qiu Y.X."/>
        </authorList>
    </citation>
    <scope>NUCLEOTIDE SEQUENCE [LARGE SCALE GENOMIC DNA]</scope>
    <source>
        <strain evidence="4">Hangzhou</strain>
    </source>
</reference>
<dbReference type="EC" id="5.6.2.3" evidence="1"/>
<keyword evidence="1" id="KW-0227">DNA damage</keyword>
<keyword evidence="1" id="KW-0234">DNA repair</keyword>
<feature type="domain" description="DNA helicase Pif1-like DEAD-box helicase" evidence="2">
    <location>
        <begin position="76"/>
        <end position="271"/>
    </location>
</feature>
<dbReference type="GO" id="GO:0006310">
    <property type="term" value="P:DNA recombination"/>
    <property type="evidence" value="ECO:0007669"/>
    <property type="project" value="UniProtKB-KW"/>
</dbReference>
<evidence type="ECO:0000259" key="3">
    <source>
        <dbReference type="Pfam" id="PF21530"/>
    </source>
</evidence>
<keyword evidence="1" id="KW-0067">ATP-binding</keyword>
<keyword evidence="1" id="KW-0347">Helicase</keyword>
<feature type="domain" description="DNA helicase Pif1-like 2B" evidence="3">
    <location>
        <begin position="373"/>
        <end position="415"/>
    </location>
</feature>
<dbReference type="PANTHER" id="PTHR10492">
    <property type="match status" value="1"/>
</dbReference>
<evidence type="ECO:0000313" key="5">
    <source>
        <dbReference type="Proteomes" id="UP001415857"/>
    </source>
</evidence>
<dbReference type="PANTHER" id="PTHR10492:SF94">
    <property type="entry name" value="ATP-DEPENDENT DNA HELICASE"/>
    <property type="match status" value="1"/>
</dbReference>
<name>A0AAP0RPX0_LIQFO</name>
<proteinExistence type="inferred from homology"/>
<sequence>MSEDFLCEANNSAINIRSQVLHFITTILKSMGWKLDEYNLIDNSIVVDNENFASREMVDELFVEVTKTNLQSVNSLNFEQKVAFNLIMSKINNNESGGFFLDGPGGTGKTFLYCALLATIRSMNHVALAIATVGIVASILPGSCIAHSRFKIPIDSDDQLNCSVSKQSNLAELLRAAKIIIWDRAFMAKRQAIEAFDNMLRDLMDYQLLFGGKVVVFGGDFHQVLPVLPKATLEQTKEASLVKSKLWSELKVLTLTQNMRLRFNASFTDYLLRVGNRIEPSITYNNIRTPENILLPYDNDEIFLNKLIDFVFPNIFTFDANNDILINKAILTPKNYYVDDLNEILIKKFPGEKIIYRSHDDNTAFDSLLLEEDFLNTLTPNGYPPNELVLKIGSPITLHRNIDPSKGLSNGTRLTCRTFDRNVIDAEISTGHHKRERVFIPRIPFLPNKIEKFSFPFKRVQFPIRLCFAITINKAQGKILDTVGVYLPEPVFSHGQLYVALSQATSSRSIRVLIKLAKNNATIMGCTPNIICKDILELAHPNLCHHSYNLIVHAFF</sequence>
<dbReference type="InterPro" id="IPR049163">
    <property type="entry name" value="Pif1-like_2B_dom"/>
</dbReference>
<keyword evidence="5" id="KW-1185">Reference proteome</keyword>
<dbReference type="GO" id="GO:0000723">
    <property type="term" value="P:telomere maintenance"/>
    <property type="evidence" value="ECO:0007669"/>
    <property type="project" value="InterPro"/>
</dbReference>
<gene>
    <name evidence="4" type="ORF">L1049_013817</name>
</gene>
<dbReference type="GO" id="GO:0006281">
    <property type="term" value="P:DNA repair"/>
    <property type="evidence" value="ECO:0007669"/>
    <property type="project" value="UniProtKB-KW"/>
</dbReference>
<comment type="cofactor">
    <cofactor evidence="1">
        <name>Mg(2+)</name>
        <dbReference type="ChEBI" id="CHEBI:18420"/>
    </cofactor>
</comment>
<comment type="catalytic activity">
    <reaction evidence="1">
        <text>ATP + H2O = ADP + phosphate + H(+)</text>
        <dbReference type="Rhea" id="RHEA:13065"/>
        <dbReference type="ChEBI" id="CHEBI:15377"/>
        <dbReference type="ChEBI" id="CHEBI:15378"/>
        <dbReference type="ChEBI" id="CHEBI:30616"/>
        <dbReference type="ChEBI" id="CHEBI:43474"/>
        <dbReference type="ChEBI" id="CHEBI:456216"/>
        <dbReference type="EC" id="5.6.2.3"/>
    </reaction>
</comment>
<dbReference type="Pfam" id="PF05970">
    <property type="entry name" value="PIF1"/>
    <property type="match status" value="1"/>
</dbReference>
<dbReference type="GO" id="GO:0016787">
    <property type="term" value="F:hydrolase activity"/>
    <property type="evidence" value="ECO:0007669"/>
    <property type="project" value="UniProtKB-KW"/>
</dbReference>
<dbReference type="FunFam" id="3.40.50.300:FF:002884">
    <property type="entry name" value="ATP-dependent DNA helicase"/>
    <property type="match status" value="1"/>
</dbReference>
<dbReference type="Pfam" id="PF21530">
    <property type="entry name" value="Pif1_2B_dom"/>
    <property type="match status" value="1"/>
</dbReference>
<keyword evidence="1" id="KW-0378">Hydrolase</keyword>
<dbReference type="EMBL" id="JBBPBK010000008">
    <property type="protein sequence ID" value="KAK9280130.1"/>
    <property type="molecule type" value="Genomic_DNA"/>
</dbReference>
<dbReference type="InterPro" id="IPR027417">
    <property type="entry name" value="P-loop_NTPase"/>
</dbReference>
<comment type="caution">
    <text evidence="4">The sequence shown here is derived from an EMBL/GenBank/DDBJ whole genome shotgun (WGS) entry which is preliminary data.</text>
</comment>
<dbReference type="AlphaFoldDB" id="A0AAP0RPX0"/>
<evidence type="ECO:0000256" key="1">
    <source>
        <dbReference type="RuleBase" id="RU363044"/>
    </source>
</evidence>
<comment type="similarity">
    <text evidence="1">Belongs to the helicase family.</text>
</comment>
<dbReference type="GO" id="GO:0043139">
    <property type="term" value="F:5'-3' DNA helicase activity"/>
    <property type="evidence" value="ECO:0007669"/>
    <property type="project" value="UniProtKB-EC"/>
</dbReference>
<keyword evidence="1" id="KW-0547">Nucleotide-binding</keyword>
<dbReference type="Proteomes" id="UP001415857">
    <property type="component" value="Unassembled WGS sequence"/>
</dbReference>
<protein>
    <recommendedName>
        <fullName evidence="1">ATP-dependent DNA helicase</fullName>
        <ecNumber evidence="1">5.6.2.3</ecNumber>
    </recommendedName>
</protein>
<evidence type="ECO:0000259" key="2">
    <source>
        <dbReference type="Pfam" id="PF05970"/>
    </source>
</evidence>